<proteinExistence type="inferred from homology"/>
<dbReference type="CDD" id="cd05233">
    <property type="entry name" value="SDR_c"/>
    <property type="match status" value="1"/>
</dbReference>
<keyword evidence="8" id="KW-1185">Reference proteome</keyword>
<dbReference type="PANTHER" id="PTHR42760:SF133">
    <property type="entry name" value="3-OXOACYL-[ACYL-CARRIER-PROTEIN] REDUCTASE"/>
    <property type="match status" value="1"/>
</dbReference>
<evidence type="ECO:0000256" key="2">
    <source>
        <dbReference type="ARBA" id="ARBA00006484"/>
    </source>
</evidence>
<protein>
    <recommendedName>
        <fullName evidence="5">3-ketoacyl-[acyl-carrier-protein] reductase beta subunit</fullName>
    </recommendedName>
    <alternativeName>
        <fullName evidence="4">Quinone reductase CBR4</fullName>
    </alternativeName>
</protein>
<sequence length="251" mass="26881">MGKLDNKIALITGGSEGIGLATAQRFIAEGAEHVFITGRRQQALEEAVKKIGKINITAVQGDASNMNDLDKLFDIIKKEKGRLDIIFANAGTCLVAPLGTITEKHFDDTFNVNVKGVLFTVQKALPMLTDGGSIILNGSTSSVKGDPALSVYCATKAAIRSFARCWTVDLKDRRIRVNTLSPGAIDTPLLRSLGKDEEETKTLMAEWQAAAPLNRIGMPDEVAKAVVFLASNDSSFITGVELFVDGGLSQI</sequence>
<dbReference type="EMBL" id="CAJNOI010000645">
    <property type="protein sequence ID" value="CAF1322946.1"/>
    <property type="molecule type" value="Genomic_DNA"/>
</dbReference>
<evidence type="ECO:0000256" key="4">
    <source>
        <dbReference type="ARBA" id="ARBA00041580"/>
    </source>
</evidence>
<dbReference type="PRINTS" id="PR00081">
    <property type="entry name" value="GDHRDH"/>
</dbReference>
<evidence type="ECO:0000256" key="3">
    <source>
        <dbReference type="ARBA" id="ARBA00023002"/>
    </source>
</evidence>
<reference evidence="6" key="1">
    <citation type="submission" date="2021-02" db="EMBL/GenBank/DDBJ databases">
        <authorList>
            <person name="Nowell W R."/>
        </authorList>
    </citation>
    <scope>NUCLEOTIDE SEQUENCE</scope>
</reference>
<comment type="caution">
    <text evidence="6">The sequence shown here is derived from an EMBL/GenBank/DDBJ whole genome shotgun (WGS) entry which is preliminary data.</text>
</comment>
<organism evidence="6 9">
    <name type="scientific">Adineta steineri</name>
    <dbReference type="NCBI Taxonomy" id="433720"/>
    <lineage>
        <taxon>Eukaryota</taxon>
        <taxon>Metazoa</taxon>
        <taxon>Spiralia</taxon>
        <taxon>Gnathifera</taxon>
        <taxon>Rotifera</taxon>
        <taxon>Eurotatoria</taxon>
        <taxon>Bdelloidea</taxon>
        <taxon>Adinetida</taxon>
        <taxon>Adinetidae</taxon>
        <taxon>Adineta</taxon>
    </lineage>
</organism>
<gene>
    <name evidence="6" type="ORF">BJG266_LOCUS33449</name>
    <name evidence="7" type="ORF">QVE165_LOCUS50570</name>
</gene>
<evidence type="ECO:0000313" key="6">
    <source>
        <dbReference type="EMBL" id="CAF1322946.1"/>
    </source>
</evidence>
<dbReference type="Proteomes" id="UP000663832">
    <property type="component" value="Unassembled WGS sequence"/>
</dbReference>
<dbReference type="InterPro" id="IPR002347">
    <property type="entry name" value="SDR_fam"/>
</dbReference>
<comment type="pathway">
    <text evidence="1">Lipid metabolism; fatty acid biosynthesis.</text>
</comment>
<keyword evidence="3" id="KW-0560">Oxidoreductase</keyword>
<dbReference type="EMBL" id="CAJNOM010001005">
    <property type="protein sequence ID" value="CAF1585436.1"/>
    <property type="molecule type" value="Genomic_DNA"/>
</dbReference>
<name>A0A815F8G4_9BILA</name>
<dbReference type="Proteomes" id="UP000663877">
    <property type="component" value="Unassembled WGS sequence"/>
</dbReference>
<evidence type="ECO:0000313" key="8">
    <source>
        <dbReference type="Proteomes" id="UP000663832"/>
    </source>
</evidence>
<dbReference type="Pfam" id="PF13561">
    <property type="entry name" value="adh_short_C2"/>
    <property type="match status" value="1"/>
</dbReference>
<dbReference type="FunFam" id="3.40.50.720:FF:000084">
    <property type="entry name" value="Short-chain dehydrogenase reductase"/>
    <property type="match status" value="1"/>
</dbReference>
<dbReference type="GO" id="GO:0048038">
    <property type="term" value="F:quinone binding"/>
    <property type="evidence" value="ECO:0007669"/>
    <property type="project" value="TreeGrafter"/>
</dbReference>
<dbReference type="OrthoDB" id="47007at2759"/>
<dbReference type="Gene3D" id="3.40.50.720">
    <property type="entry name" value="NAD(P)-binding Rossmann-like Domain"/>
    <property type="match status" value="1"/>
</dbReference>
<accession>A0A815F8G4</accession>
<dbReference type="GO" id="GO:0006633">
    <property type="term" value="P:fatty acid biosynthetic process"/>
    <property type="evidence" value="ECO:0007669"/>
    <property type="project" value="TreeGrafter"/>
</dbReference>
<dbReference type="GO" id="GO:0016616">
    <property type="term" value="F:oxidoreductase activity, acting on the CH-OH group of donors, NAD or NADP as acceptor"/>
    <property type="evidence" value="ECO:0007669"/>
    <property type="project" value="TreeGrafter"/>
</dbReference>
<dbReference type="PANTHER" id="PTHR42760">
    <property type="entry name" value="SHORT-CHAIN DEHYDROGENASES/REDUCTASES FAMILY MEMBER"/>
    <property type="match status" value="1"/>
</dbReference>
<dbReference type="InterPro" id="IPR036291">
    <property type="entry name" value="NAD(P)-bd_dom_sf"/>
</dbReference>
<comment type="similarity">
    <text evidence="2">Belongs to the short-chain dehydrogenases/reductases (SDR) family.</text>
</comment>
<dbReference type="SUPFAM" id="SSF51735">
    <property type="entry name" value="NAD(P)-binding Rossmann-fold domains"/>
    <property type="match status" value="1"/>
</dbReference>
<evidence type="ECO:0000313" key="7">
    <source>
        <dbReference type="EMBL" id="CAF1585436.1"/>
    </source>
</evidence>
<dbReference type="AlphaFoldDB" id="A0A815F8G4"/>
<evidence type="ECO:0000313" key="9">
    <source>
        <dbReference type="Proteomes" id="UP000663877"/>
    </source>
</evidence>
<evidence type="ECO:0000256" key="1">
    <source>
        <dbReference type="ARBA" id="ARBA00005194"/>
    </source>
</evidence>
<evidence type="ECO:0000256" key="5">
    <source>
        <dbReference type="ARBA" id="ARBA00041707"/>
    </source>
</evidence>